<dbReference type="EMBL" id="JAOQNN010000001">
    <property type="protein sequence ID" value="MCW2279863.1"/>
    <property type="molecule type" value="Genomic_DNA"/>
</dbReference>
<gene>
    <name evidence="2" type="ORF">M2256_000321</name>
</gene>
<protein>
    <recommendedName>
        <fullName evidence="1">DUF3825 domain-containing protein</fullName>
    </recommendedName>
</protein>
<evidence type="ECO:0000313" key="2">
    <source>
        <dbReference type="EMBL" id="MCW2279863.1"/>
    </source>
</evidence>
<proteinExistence type="predicted"/>
<dbReference type="InterPro" id="IPR024437">
    <property type="entry name" value="DUF3825"/>
</dbReference>
<dbReference type="AlphaFoldDB" id="A0AAW5TMD5"/>
<evidence type="ECO:0000259" key="1">
    <source>
        <dbReference type="Pfam" id="PF12873"/>
    </source>
</evidence>
<sequence length="262" mass="30949">MSFTPMDDIAPLKKFSVLGNFNDKLVYLAEQLAEPENWHYDNPKITAKQKKYGVLFQYIYHTFSKNQDENNLVFEDEFCIMNTGLLTTSGEEIFMLFSENTRKNEQKWFFNSFYRASDRKIPESMRGKLPKHIDYFDGNPEEMYFNPRLTLLYNMEHIIKDNYDRLPASLRQLDEALLISVLNSQAEQMKKRILRNNRLVVPQYYGKTIMYLAPLKFGKDIVPLAIEKNKNSYRINTILTPGMAYCNARLIMKPESNWLQNE</sequence>
<comment type="caution">
    <text evidence="2">The sequence shown here is derived from an EMBL/GenBank/DDBJ whole genome shotgun (WGS) entry which is preliminary data.</text>
</comment>
<dbReference type="Pfam" id="PF12873">
    <property type="entry name" value="DUF3825"/>
    <property type="match status" value="1"/>
</dbReference>
<evidence type="ECO:0000313" key="3">
    <source>
        <dbReference type="Proteomes" id="UP001207687"/>
    </source>
</evidence>
<name>A0AAW5TMD5_9LACT</name>
<reference evidence="2" key="1">
    <citation type="submission" date="2023-08" db="EMBL/GenBank/DDBJ databases">
        <title>Genomic analyses of the natural microbiome of Caenorhabditis elegans.</title>
        <authorList>
            <person name="Samuel B."/>
        </authorList>
    </citation>
    <scope>NUCLEOTIDE SEQUENCE</scope>
    <source>
        <strain evidence="2">BIGb0220</strain>
    </source>
</reference>
<dbReference type="RefSeq" id="WP_264653654.1">
    <property type="nucleotide sequence ID" value="NZ_JAOQNN010000001.1"/>
</dbReference>
<accession>A0AAW5TMD5</accession>
<organism evidence="2 3">
    <name type="scientific">Lactococcus lactis</name>
    <dbReference type="NCBI Taxonomy" id="1358"/>
    <lineage>
        <taxon>Bacteria</taxon>
        <taxon>Bacillati</taxon>
        <taxon>Bacillota</taxon>
        <taxon>Bacilli</taxon>
        <taxon>Lactobacillales</taxon>
        <taxon>Streptococcaceae</taxon>
        <taxon>Lactococcus</taxon>
    </lineage>
</organism>
<feature type="domain" description="DUF3825" evidence="1">
    <location>
        <begin position="31"/>
        <end position="258"/>
    </location>
</feature>
<dbReference type="Proteomes" id="UP001207687">
    <property type="component" value="Unassembled WGS sequence"/>
</dbReference>